<evidence type="ECO:0008006" key="2">
    <source>
        <dbReference type="Google" id="ProtNLM"/>
    </source>
</evidence>
<dbReference type="Gene3D" id="2.60.120.620">
    <property type="entry name" value="q2cbj1_9rhob like domain"/>
    <property type="match status" value="1"/>
</dbReference>
<dbReference type="GO" id="GO:0016491">
    <property type="term" value="F:oxidoreductase activity"/>
    <property type="evidence" value="ECO:0007669"/>
    <property type="project" value="UniProtKB-ARBA"/>
</dbReference>
<sequence length="289" mass="33613">MESNWLQFCGTEEQRQRFDDEGYLVVEDALSPEMVEKLTVAVDRVDAKERVEKELAPGAMVAKFRSVVEDDLFLELLDNEKTFPLLWDILGWNIQLYISHMIVYPPEAPDAERHVKGAGWHQDGGRPVEEIERPAPRLSLKISYWLSDTTIADAGAMKILPGSHKLVDKPYQRDPTEDPEGALEVKVKPGTAVLFDRRLWHSRGYNYSQQVRKVLFFGYSYRWLRGLDYNNMPEEVLTKCDPIRRQLLGDGVDIKGWWQPTEADVPLKEWIREHRGEEYLYDVSTRYKV</sequence>
<proteinExistence type="predicted"/>
<dbReference type="InterPro" id="IPR008775">
    <property type="entry name" value="Phytyl_CoA_dOase-like"/>
</dbReference>
<organism evidence="1">
    <name type="scientific">marine metagenome</name>
    <dbReference type="NCBI Taxonomy" id="408172"/>
    <lineage>
        <taxon>unclassified sequences</taxon>
        <taxon>metagenomes</taxon>
        <taxon>ecological metagenomes</taxon>
    </lineage>
</organism>
<reference evidence="1" key="1">
    <citation type="submission" date="2018-05" db="EMBL/GenBank/DDBJ databases">
        <authorList>
            <person name="Lanie J.A."/>
            <person name="Ng W.-L."/>
            <person name="Kazmierczak K.M."/>
            <person name="Andrzejewski T.M."/>
            <person name="Davidsen T.M."/>
            <person name="Wayne K.J."/>
            <person name="Tettelin H."/>
            <person name="Glass J.I."/>
            <person name="Rusch D."/>
            <person name="Podicherti R."/>
            <person name="Tsui H.-C.T."/>
            <person name="Winkler M.E."/>
        </authorList>
    </citation>
    <scope>NUCLEOTIDE SEQUENCE</scope>
</reference>
<accession>A0A382Q9G5</accession>
<dbReference type="SUPFAM" id="SSF51197">
    <property type="entry name" value="Clavaminate synthase-like"/>
    <property type="match status" value="1"/>
</dbReference>
<gene>
    <name evidence="1" type="ORF">METZ01_LOCUS335077</name>
</gene>
<dbReference type="PANTHER" id="PTHR20883:SF48">
    <property type="entry name" value="ECTOINE DIOXYGENASE"/>
    <property type="match status" value="1"/>
</dbReference>
<protein>
    <recommendedName>
        <fullName evidence="2">Phytanoyl-CoA dioxygenase</fullName>
    </recommendedName>
</protein>
<dbReference type="GO" id="GO:0046872">
    <property type="term" value="F:metal ion binding"/>
    <property type="evidence" value="ECO:0007669"/>
    <property type="project" value="UniProtKB-ARBA"/>
</dbReference>
<evidence type="ECO:0000313" key="1">
    <source>
        <dbReference type="EMBL" id="SVC82223.1"/>
    </source>
</evidence>
<name>A0A382Q9G5_9ZZZZ</name>
<dbReference type="EMBL" id="UINC01112936">
    <property type="protein sequence ID" value="SVC82223.1"/>
    <property type="molecule type" value="Genomic_DNA"/>
</dbReference>
<dbReference type="PANTHER" id="PTHR20883">
    <property type="entry name" value="PHYTANOYL-COA DIOXYGENASE DOMAIN CONTAINING 1"/>
    <property type="match status" value="1"/>
</dbReference>
<dbReference type="Pfam" id="PF05721">
    <property type="entry name" value="PhyH"/>
    <property type="match status" value="1"/>
</dbReference>
<dbReference type="AlphaFoldDB" id="A0A382Q9G5"/>